<keyword evidence="3" id="KW-0963">Cytoplasm</keyword>
<dbReference type="InterPro" id="IPR004529">
    <property type="entry name" value="Phe-tRNA-synth_IIc_asu"/>
</dbReference>
<sequence>MEKFDICWDDIKTFEEFKQAKSKVYSKDSEFAQLQQKIRTASPEERKAIGARMTELKNYVEAKLAEVEKRLEKEKIDRILNSEFLDVTKPVNAKGSLHPITLVEQRLREWFTQNGYYESKGGEIVDDEYNFTRLNIPETHPARAMHDSLYLNPTVLLRTHNTGITAVELEKNANKTMNNFAIGKVYRNDEDDATHSHQFTQLDFVSVGKVSFPNLIWTLKSLLSYVFEEELELRLRPSYFPFTEPSVEVDIYYKDKWIEVLGAGMLHPNVMKMAGYDTKKFNGFAAGIGIERITMIKYGVKDIRELYRNDLRTLRQFADEK</sequence>
<keyword evidence="6" id="KW-0547">Nucleotide-binding</keyword>
<dbReference type="InterPro" id="IPR004188">
    <property type="entry name" value="Phe-tRNA_ligase_II_N"/>
</dbReference>
<dbReference type="GO" id="GO:0004826">
    <property type="term" value="F:phenylalanine-tRNA ligase activity"/>
    <property type="evidence" value="ECO:0007669"/>
    <property type="project" value="UniProtKB-EC"/>
</dbReference>
<evidence type="ECO:0000256" key="5">
    <source>
        <dbReference type="ARBA" id="ARBA00022723"/>
    </source>
</evidence>
<accession>A0ABZ2RWI2</accession>
<name>A0ABZ2RWI2_9BACT</name>
<comment type="subcellular location">
    <subcellularLocation>
        <location evidence="1">Cytoplasm</location>
    </subcellularLocation>
</comment>
<evidence type="ECO:0000256" key="1">
    <source>
        <dbReference type="ARBA" id="ARBA00004496"/>
    </source>
</evidence>
<keyword evidence="5" id="KW-0479">Metal-binding</keyword>
<dbReference type="EC" id="6.1.1.20" evidence="2"/>
<protein>
    <recommendedName>
        <fullName evidence="2">phenylalanine--tRNA ligase</fullName>
        <ecNumber evidence="2">6.1.1.20</ecNumber>
    </recommendedName>
</protein>
<evidence type="ECO:0000256" key="6">
    <source>
        <dbReference type="ARBA" id="ARBA00022741"/>
    </source>
</evidence>
<evidence type="ECO:0000256" key="8">
    <source>
        <dbReference type="ARBA" id="ARBA00022842"/>
    </source>
</evidence>
<keyword evidence="14" id="KW-1185">Reference proteome</keyword>
<reference evidence="13" key="1">
    <citation type="submission" date="2024-03" db="EMBL/GenBank/DDBJ databases">
        <title>Complete genome sequence of Mycoplasma felifaucium Z921 isolated from the trachea of a cheetah.</title>
        <authorList>
            <person name="Spergser J."/>
        </authorList>
    </citation>
    <scope>NUCLEOTIDE SEQUENCE [LARGE SCALE GENOMIC DNA]</scope>
    <source>
        <strain evidence="13">Z921</strain>
    </source>
</reference>
<evidence type="ECO:0000256" key="3">
    <source>
        <dbReference type="ARBA" id="ARBA00022490"/>
    </source>
</evidence>
<dbReference type="RefSeq" id="WP_338822776.1">
    <property type="nucleotide sequence ID" value="NZ_CP148067.1"/>
</dbReference>
<keyword evidence="10" id="KW-0030">Aminoacyl-tRNA synthetase</keyword>
<dbReference type="InterPro" id="IPR010978">
    <property type="entry name" value="tRNA-bd_arm"/>
</dbReference>
<evidence type="ECO:0000256" key="4">
    <source>
        <dbReference type="ARBA" id="ARBA00022598"/>
    </source>
</evidence>
<dbReference type="Pfam" id="PF01409">
    <property type="entry name" value="tRNA-synt_2d"/>
    <property type="match status" value="1"/>
</dbReference>
<evidence type="ECO:0000256" key="11">
    <source>
        <dbReference type="ARBA" id="ARBA00049255"/>
    </source>
</evidence>
<evidence type="ECO:0000313" key="13">
    <source>
        <dbReference type="EMBL" id="WXL29166.1"/>
    </source>
</evidence>
<keyword evidence="7" id="KW-0067">ATP-binding</keyword>
<evidence type="ECO:0000256" key="2">
    <source>
        <dbReference type="ARBA" id="ARBA00012814"/>
    </source>
</evidence>
<proteinExistence type="predicted"/>
<evidence type="ECO:0000259" key="12">
    <source>
        <dbReference type="PROSITE" id="PS50862"/>
    </source>
</evidence>
<keyword evidence="9" id="KW-0648">Protein biosynthesis</keyword>
<dbReference type="Proteomes" id="UP001477443">
    <property type="component" value="Chromosome"/>
</dbReference>
<dbReference type="SUPFAM" id="SSF55681">
    <property type="entry name" value="Class II aaRS and biotin synthetases"/>
    <property type="match status" value="1"/>
</dbReference>
<evidence type="ECO:0000256" key="9">
    <source>
        <dbReference type="ARBA" id="ARBA00022917"/>
    </source>
</evidence>
<dbReference type="Pfam" id="PF02912">
    <property type="entry name" value="Phe_tRNA-synt_N"/>
    <property type="match status" value="1"/>
</dbReference>
<dbReference type="InterPro" id="IPR002319">
    <property type="entry name" value="Phenylalanyl-tRNA_Synthase"/>
</dbReference>
<dbReference type="CDD" id="cd00496">
    <property type="entry name" value="PheRS_alpha_core"/>
    <property type="match status" value="1"/>
</dbReference>
<evidence type="ECO:0000313" key="14">
    <source>
        <dbReference type="Proteomes" id="UP001477443"/>
    </source>
</evidence>
<dbReference type="SUPFAM" id="SSF46589">
    <property type="entry name" value="tRNA-binding arm"/>
    <property type="match status" value="1"/>
</dbReference>
<dbReference type="InterPro" id="IPR045864">
    <property type="entry name" value="aa-tRNA-synth_II/BPL/LPL"/>
</dbReference>
<dbReference type="NCBIfam" id="TIGR00468">
    <property type="entry name" value="pheS"/>
    <property type="match status" value="1"/>
</dbReference>
<dbReference type="EMBL" id="CP148067">
    <property type="protein sequence ID" value="WXL29166.1"/>
    <property type="molecule type" value="Genomic_DNA"/>
</dbReference>
<dbReference type="InterPro" id="IPR006195">
    <property type="entry name" value="aa-tRNA-synth_II"/>
</dbReference>
<feature type="domain" description="Aminoacyl-transfer RNA synthetases class-II family profile" evidence="12">
    <location>
        <begin position="103"/>
        <end position="316"/>
    </location>
</feature>
<dbReference type="Gene3D" id="3.30.930.10">
    <property type="entry name" value="Bira Bifunctional Protein, Domain 2"/>
    <property type="match status" value="1"/>
</dbReference>
<evidence type="ECO:0000256" key="10">
    <source>
        <dbReference type="ARBA" id="ARBA00023146"/>
    </source>
</evidence>
<comment type="catalytic activity">
    <reaction evidence="11">
        <text>tRNA(Phe) + L-phenylalanine + ATP = L-phenylalanyl-tRNA(Phe) + AMP + diphosphate + H(+)</text>
        <dbReference type="Rhea" id="RHEA:19413"/>
        <dbReference type="Rhea" id="RHEA-COMP:9668"/>
        <dbReference type="Rhea" id="RHEA-COMP:9699"/>
        <dbReference type="ChEBI" id="CHEBI:15378"/>
        <dbReference type="ChEBI" id="CHEBI:30616"/>
        <dbReference type="ChEBI" id="CHEBI:33019"/>
        <dbReference type="ChEBI" id="CHEBI:58095"/>
        <dbReference type="ChEBI" id="CHEBI:78442"/>
        <dbReference type="ChEBI" id="CHEBI:78531"/>
        <dbReference type="ChEBI" id="CHEBI:456215"/>
        <dbReference type="EC" id="6.1.1.20"/>
    </reaction>
</comment>
<organism evidence="13 14">
    <name type="scientific">Mycoplasmopsis felifaucium</name>
    <dbReference type="NCBI Taxonomy" id="35768"/>
    <lineage>
        <taxon>Bacteria</taxon>
        <taxon>Bacillati</taxon>
        <taxon>Mycoplasmatota</taxon>
        <taxon>Mycoplasmoidales</taxon>
        <taxon>Metamycoplasmataceae</taxon>
        <taxon>Mycoplasmopsis</taxon>
    </lineage>
</organism>
<evidence type="ECO:0000256" key="7">
    <source>
        <dbReference type="ARBA" id="ARBA00022840"/>
    </source>
</evidence>
<keyword evidence="8" id="KW-0460">Magnesium</keyword>
<dbReference type="PANTHER" id="PTHR11538:SF41">
    <property type="entry name" value="PHENYLALANINE--TRNA LIGASE, MITOCHONDRIAL"/>
    <property type="match status" value="1"/>
</dbReference>
<keyword evidence="4 13" id="KW-0436">Ligase</keyword>
<dbReference type="PANTHER" id="PTHR11538">
    <property type="entry name" value="PHENYLALANYL-TRNA SYNTHETASE"/>
    <property type="match status" value="1"/>
</dbReference>
<gene>
    <name evidence="13" type="primary">pheS</name>
    <name evidence="13" type="ORF">WG617_00735</name>
</gene>
<dbReference type="PROSITE" id="PS50862">
    <property type="entry name" value="AA_TRNA_LIGASE_II"/>
    <property type="match status" value="1"/>
</dbReference>